<dbReference type="GO" id="GO:0003676">
    <property type="term" value="F:nucleic acid binding"/>
    <property type="evidence" value="ECO:0007669"/>
    <property type="project" value="InterPro"/>
</dbReference>
<evidence type="ECO:0000313" key="8">
    <source>
        <dbReference type="EMBL" id="MBU3826793.1"/>
    </source>
</evidence>
<dbReference type="SUPFAM" id="SSF53335">
    <property type="entry name" value="S-adenosyl-L-methionine-dependent methyltransferases"/>
    <property type="match status" value="1"/>
</dbReference>
<dbReference type="PROSITE" id="PS00092">
    <property type="entry name" value="N6_MTASE"/>
    <property type="match status" value="1"/>
</dbReference>
<dbReference type="Pfam" id="PF17827">
    <property type="entry name" value="PrmC_N"/>
    <property type="match status" value="1"/>
</dbReference>
<evidence type="ECO:0000259" key="6">
    <source>
        <dbReference type="Pfam" id="PF05175"/>
    </source>
</evidence>
<dbReference type="NCBIfam" id="TIGR00536">
    <property type="entry name" value="hemK_fam"/>
    <property type="match status" value="1"/>
</dbReference>
<sequence length="206" mass="22409">MGCKLRDLLAQGELTLRKAGIDSARLDATLLLRHVTSLSATALIAHDTDSVPSEQVDAYLKLIARRAQGEPCAYLLGHREFWTLDLKVTPDVLIPRPDTEVLVEAALKLPFDSVLDLGTGSGAIILALKAERPQAAAVAVDFSPAALAVAQENAQRHHLAVKFMLSSWYEAVGEQRFDLIVSNPPYIAPHDEHLTQNGLNFEPQTA</sequence>
<name>A0A9E2KNK1_9GAMM</name>
<dbReference type="InterPro" id="IPR019874">
    <property type="entry name" value="RF_methyltr_PrmC"/>
</dbReference>
<gene>
    <name evidence="8" type="primary">prmC</name>
    <name evidence="8" type="ORF">IAA31_04815</name>
</gene>
<dbReference type="AlphaFoldDB" id="A0A9E2KNK1"/>
<evidence type="ECO:0000259" key="7">
    <source>
        <dbReference type="Pfam" id="PF17827"/>
    </source>
</evidence>
<dbReference type="Gene3D" id="1.10.8.10">
    <property type="entry name" value="DNA helicase RuvA subunit, C-terminal domain"/>
    <property type="match status" value="1"/>
</dbReference>
<feature type="domain" description="Methyltransferase small" evidence="6">
    <location>
        <begin position="99"/>
        <end position="192"/>
    </location>
</feature>
<dbReference type="Proteomes" id="UP000824150">
    <property type="component" value="Unassembled WGS sequence"/>
</dbReference>
<dbReference type="GO" id="GO:0102559">
    <property type="term" value="F:peptide chain release factor N(5)-glutamine methyltransferase activity"/>
    <property type="evidence" value="ECO:0007669"/>
    <property type="project" value="UniProtKB-EC"/>
</dbReference>
<comment type="caution">
    <text evidence="8">The sequence shown here is derived from an EMBL/GenBank/DDBJ whole genome shotgun (WGS) entry which is preliminary data.</text>
</comment>
<evidence type="ECO:0000313" key="9">
    <source>
        <dbReference type="Proteomes" id="UP000824150"/>
    </source>
</evidence>
<proteinExistence type="predicted"/>
<comment type="catalytic activity">
    <reaction evidence="5">
        <text>L-glutaminyl-[peptide chain release factor] + S-adenosyl-L-methionine = N(5)-methyl-L-glutaminyl-[peptide chain release factor] + S-adenosyl-L-homocysteine + H(+)</text>
        <dbReference type="Rhea" id="RHEA:42896"/>
        <dbReference type="Rhea" id="RHEA-COMP:10271"/>
        <dbReference type="Rhea" id="RHEA-COMP:10272"/>
        <dbReference type="ChEBI" id="CHEBI:15378"/>
        <dbReference type="ChEBI" id="CHEBI:30011"/>
        <dbReference type="ChEBI" id="CHEBI:57856"/>
        <dbReference type="ChEBI" id="CHEBI:59789"/>
        <dbReference type="ChEBI" id="CHEBI:61891"/>
        <dbReference type="EC" id="2.1.1.297"/>
    </reaction>
</comment>
<feature type="domain" description="Release factor glutamine methyltransferase N-terminal" evidence="7">
    <location>
        <begin position="7"/>
        <end position="77"/>
    </location>
</feature>
<dbReference type="Gene3D" id="3.40.50.150">
    <property type="entry name" value="Vaccinia Virus protein VP39"/>
    <property type="match status" value="1"/>
</dbReference>
<dbReference type="InterPro" id="IPR002052">
    <property type="entry name" value="DNA_methylase_N6_adenine_CS"/>
</dbReference>
<evidence type="ECO:0000256" key="5">
    <source>
        <dbReference type="ARBA" id="ARBA00048391"/>
    </source>
</evidence>
<dbReference type="EC" id="2.1.1.297" evidence="1"/>
<dbReference type="PANTHER" id="PTHR18895:SF74">
    <property type="entry name" value="MTRF1L RELEASE FACTOR GLUTAMINE METHYLTRANSFERASE"/>
    <property type="match status" value="1"/>
</dbReference>
<reference evidence="8" key="1">
    <citation type="journal article" date="2021" name="PeerJ">
        <title>Extensive microbial diversity within the chicken gut microbiome revealed by metagenomics and culture.</title>
        <authorList>
            <person name="Gilroy R."/>
            <person name="Ravi A."/>
            <person name="Getino M."/>
            <person name="Pursley I."/>
            <person name="Horton D.L."/>
            <person name="Alikhan N.F."/>
            <person name="Baker D."/>
            <person name="Gharbi K."/>
            <person name="Hall N."/>
            <person name="Watson M."/>
            <person name="Adriaenssens E.M."/>
            <person name="Foster-Nyarko E."/>
            <person name="Jarju S."/>
            <person name="Secka A."/>
            <person name="Antonio M."/>
            <person name="Oren A."/>
            <person name="Chaudhuri R.R."/>
            <person name="La Ragione R."/>
            <person name="Hildebrand F."/>
            <person name="Pallen M.J."/>
        </authorList>
    </citation>
    <scope>NUCLEOTIDE SEQUENCE</scope>
    <source>
        <strain evidence="8">687</strain>
    </source>
</reference>
<dbReference type="PANTHER" id="PTHR18895">
    <property type="entry name" value="HEMK METHYLTRANSFERASE"/>
    <property type="match status" value="1"/>
</dbReference>
<feature type="non-terminal residue" evidence="8">
    <location>
        <position position="206"/>
    </location>
</feature>
<dbReference type="NCBIfam" id="TIGR03534">
    <property type="entry name" value="RF_mod_PrmC"/>
    <property type="match status" value="1"/>
</dbReference>
<evidence type="ECO:0000256" key="4">
    <source>
        <dbReference type="ARBA" id="ARBA00022691"/>
    </source>
</evidence>
<keyword evidence="3 8" id="KW-0808">Transferase</keyword>
<evidence type="ECO:0000256" key="3">
    <source>
        <dbReference type="ARBA" id="ARBA00022679"/>
    </source>
</evidence>
<dbReference type="GO" id="GO:0032259">
    <property type="term" value="P:methylation"/>
    <property type="evidence" value="ECO:0007669"/>
    <property type="project" value="UniProtKB-KW"/>
</dbReference>
<dbReference type="InterPro" id="IPR040758">
    <property type="entry name" value="PrmC_N"/>
</dbReference>
<dbReference type="CDD" id="cd02440">
    <property type="entry name" value="AdoMet_MTases"/>
    <property type="match status" value="1"/>
</dbReference>
<evidence type="ECO:0000256" key="1">
    <source>
        <dbReference type="ARBA" id="ARBA00012771"/>
    </source>
</evidence>
<dbReference type="InterPro" id="IPR029063">
    <property type="entry name" value="SAM-dependent_MTases_sf"/>
</dbReference>
<organism evidence="8 9">
    <name type="scientific">Candidatus Anaerobiospirillum merdipullorum</name>
    <dbReference type="NCBI Taxonomy" id="2838450"/>
    <lineage>
        <taxon>Bacteria</taxon>
        <taxon>Pseudomonadati</taxon>
        <taxon>Pseudomonadota</taxon>
        <taxon>Gammaproteobacteria</taxon>
        <taxon>Aeromonadales</taxon>
        <taxon>Succinivibrionaceae</taxon>
        <taxon>Anaerobiospirillum</taxon>
    </lineage>
</organism>
<dbReference type="EMBL" id="JAHLFG010000052">
    <property type="protein sequence ID" value="MBU3826793.1"/>
    <property type="molecule type" value="Genomic_DNA"/>
</dbReference>
<keyword evidence="4" id="KW-0949">S-adenosyl-L-methionine</keyword>
<dbReference type="InterPro" id="IPR007848">
    <property type="entry name" value="Small_mtfrase_dom"/>
</dbReference>
<protein>
    <recommendedName>
        <fullName evidence="1">peptide chain release factor N(5)-glutamine methyltransferase</fullName>
        <ecNumber evidence="1">2.1.1.297</ecNumber>
    </recommendedName>
</protein>
<keyword evidence="2 8" id="KW-0489">Methyltransferase</keyword>
<reference evidence="8" key="2">
    <citation type="submission" date="2021-04" db="EMBL/GenBank/DDBJ databases">
        <authorList>
            <person name="Gilroy R."/>
        </authorList>
    </citation>
    <scope>NUCLEOTIDE SEQUENCE</scope>
    <source>
        <strain evidence="8">687</strain>
    </source>
</reference>
<dbReference type="InterPro" id="IPR050320">
    <property type="entry name" value="N5-glutamine_MTase"/>
</dbReference>
<dbReference type="Pfam" id="PF05175">
    <property type="entry name" value="MTS"/>
    <property type="match status" value="1"/>
</dbReference>
<dbReference type="InterPro" id="IPR004556">
    <property type="entry name" value="HemK-like"/>
</dbReference>
<accession>A0A9E2KNK1</accession>
<evidence type="ECO:0000256" key="2">
    <source>
        <dbReference type="ARBA" id="ARBA00022603"/>
    </source>
</evidence>